<protein>
    <recommendedName>
        <fullName evidence="3">Histidine kinase-, DNA gyrase B-, and HSP90-like ATPase</fullName>
    </recommendedName>
</protein>
<dbReference type="Gene3D" id="3.30.565.10">
    <property type="entry name" value="Histidine kinase-like ATPase, C-terminal domain"/>
    <property type="match status" value="1"/>
</dbReference>
<dbReference type="RefSeq" id="WP_064715053.1">
    <property type="nucleotide sequence ID" value="NZ_JMTM01000035.1"/>
</dbReference>
<comment type="caution">
    <text evidence="1">The sequence shown here is derived from an EMBL/GenBank/DDBJ whole genome shotgun (WGS) entry which is preliminary data.</text>
</comment>
<dbReference type="AlphaFoldDB" id="A0A199XSD0"/>
<dbReference type="Pfam" id="PF13589">
    <property type="entry name" value="HATPase_c_3"/>
    <property type="match status" value="1"/>
</dbReference>
<proteinExistence type="predicted"/>
<evidence type="ECO:0000313" key="2">
    <source>
        <dbReference type="Proteomes" id="UP000093807"/>
    </source>
</evidence>
<dbReference type="Proteomes" id="UP000093807">
    <property type="component" value="Unassembled WGS sequence"/>
</dbReference>
<gene>
    <name evidence="1" type="ORF">FLB_12230</name>
</gene>
<evidence type="ECO:0000313" key="1">
    <source>
        <dbReference type="EMBL" id="OAZ04229.1"/>
    </source>
</evidence>
<reference evidence="1 2" key="1">
    <citation type="submission" date="2016-06" db="EMBL/GenBank/DDBJ databases">
        <title>Draft genome sequence of Flavobacterium succinicans strain DD5b.</title>
        <authorList>
            <person name="Poehlein A."/>
            <person name="Daniel R."/>
            <person name="Simeonova D.D."/>
        </authorList>
    </citation>
    <scope>NUCLEOTIDE SEQUENCE [LARGE SCALE GENOMIC DNA]</scope>
    <source>
        <strain evidence="1 2">DD5b</strain>
    </source>
</reference>
<dbReference type="InterPro" id="IPR036890">
    <property type="entry name" value="HATPase_C_sf"/>
</dbReference>
<dbReference type="SUPFAM" id="SSF55874">
    <property type="entry name" value="ATPase domain of HSP90 chaperone/DNA topoisomerase II/histidine kinase"/>
    <property type="match status" value="1"/>
</dbReference>
<organism evidence="1 2">
    <name type="scientific">Flavobacterium succinicans</name>
    <dbReference type="NCBI Taxonomy" id="29536"/>
    <lineage>
        <taxon>Bacteria</taxon>
        <taxon>Pseudomonadati</taxon>
        <taxon>Bacteroidota</taxon>
        <taxon>Flavobacteriia</taxon>
        <taxon>Flavobacteriales</taxon>
        <taxon>Flavobacteriaceae</taxon>
        <taxon>Flavobacterium</taxon>
    </lineage>
</organism>
<evidence type="ECO:0008006" key="3">
    <source>
        <dbReference type="Google" id="ProtNLM"/>
    </source>
</evidence>
<dbReference type="OrthoDB" id="8765545at2"/>
<dbReference type="PATRIC" id="fig|29536.5.peg.1287"/>
<sequence length="671" mass="78767">MKKHTTKLTSKSIEGSGLPSDYKKAIAEYIWNGFDAGASTINIDFSANSIGTLESFSISDNGSGISFDNISDTFGNFMVSLKANSFSETGFVKGKKGKGRYSFSTFCNKATWSTIFKTKEDKFLEYNIQIKKESSQDFETFDRVISKEQKTGTKVIFEGFTEIYGDLLDNEEFEKFLANEFGWFLYLNKERDFKILLNNNPLDYFSVIDDTDEKNIPIGDYNFKVSYIRWKEKIGDKYYYYFLNDEKKQVFRKHTSFNNKAVDFHHSLYIEATYFDNFNATKEDNPTFDFSGKNQTDITFRNLVELLNEFVSEKEKLFIRNSKANELIESYNKNKVFPVFKNNSYDHLRKIDLENVIKELYSVQPKIFQSLTTTQSKTIVGFLNLLLDTDQRESVLTIVENVVKLTDDEREELARTLKRTNLSHINTLIKLLENRFNVVEILKALIFDLEKFTNEREHIQKVIEDNYWLFGEQFHLVSADKNFEILLNNYFAHLEIDNKKPETIDNKEKLKRPDIFISRKSDIPDATNNDLTIEENIIVELKRPSVVIGSEQFQQVERYLRFIIEEERFNSLRRNWKFILVGKKVDDYIIDLYENQKNKGQKYLVQSIRNYEIYAMTWDDLFMLFKIKHKHLIDKLEFKSAVIENLEAKGVNLNKDASDELTRITTNSQLN</sequence>
<keyword evidence="2" id="KW-1185">Reference proteome</keyword>
<accession>A0A199XSD0</accession>
<name>A0A199XSD0_9FLAO</name>
<dbReference type="EMBL" id="JMTM01000035">
    <property type="protein sequence ID" value="OAZ04229.1"/>
    <property type="molecule type" value="Genomic_DNA"/>
</dbReference>